<dbReference type="Proteomes" id="UP001501940">
    <property type="component" value="Chromosome 10"/>
</dbReference>
<dbReference type="PANTHER" id="PTHR23093">
    <property type="entry name" value="SIMILAR TO CHROMOSOME 3 OPEN READING FRAME 20"/>
    <property type="match status" value="1"/>
</dbReference>
<evidence type="ECO:0000313" key="2">
    <source>
        <dbReference type="Ensembl" id="ENSAOCP00000029175.2"/>
    </source>
</evidence>
<dbReference type="Pfam" id="PF14977">
    <property type="entry name" value="FAM194"/>
    <property type="match status" value="1"/>
</dbReference>
<name>A0A3Q1CQ08_AMPOC</name>
<proteinExistence type="predicted"/>
<gene>
    <name evidence="2" type="primary">WDR25</name>
</gene>
<dbReference type="AlphaFoldDB" id="A0A3Q1CQ08"/>
<reference evidence="2 3" key="1">
    <citation type="submission" date="2022-01" db="EMBL/GenBank/DDBJ databases">
        <title>A chromosome-scale genome assembly of the false clownfish, Amphiprion ocellaris.</title>
        <authorList>
            <person name="Ryu T."/>
        </authorList>
    </citation>
    <scope>NUCLEOTIDE SEQUENCE [LARGE SCALE GENOMIC DNA]</scope>
</reference>
<reference evidence="2" key="3">
    <citation type="submission" date="2025-09" db="UniProtKB">
        <authorList>
            <consortium name="Ensembl"/>
        </authorList>
    </citation>
    <scope>IDENTIFICATION</scope>
</reference>
<reference evidence="2" key="2">
    <citation type="submission" date="2025-08" db="UniProtKB">
        <authorList>
            <consortium name="Ensembl"/>
        </authorList>
    </citation>
    <scope>IDENTIFICATION</scope>
</reference>
<keyword evidence="3" id="KW-1185">Reference proteome</keyword>
<evidence type="ECO:0000259" key="1">
    <source>
        <dbReference type="Pfam" id="PF14977"/>
    </source>
</evidence>
<dbReference type="InterPro" id="IPR029281">
    <property type="entry name" value="FAM194_C"/>
</dbReference>
<feature type="domain" description="FAM194 C-terminal" evidence="1">
    <location>
        <begin position="269"/>
        <end position="458"/>
    </location>
</feature>
<protein>
    <recommendedName>
        <fullName evidence="1">FAM194 C-terminal domain-containing protein</fullName>
    </recommendedName>
</protein>
<dbReference type="STRING" id="80972.ENSAOCP00000029175"/>
<dbReference type="GeneTree" id="ENSGT00940000153655"/>
<dbReference type="PANTHER" id="PTHR23093:SF18">
    <property type="entry name" value="GLUTAMATE RICH 6"/>
    <property type="match status" value="1"/>
</dbReference>
<dbReference type="Ensembl" id="ENSAOCT00000023020.2">
    <property type="protein sequence ID" value="ENSAOCP00000029175.2"/>
    <property type="gene ID" value="ENSAOCG00000001394.2"/>
</dbReference>
<sequence>MDIKRKSSFSCECVSNPFKMLQKNAAAPLKHNPLCILDDHSVQEEYPPQCVSDPSTYCTIAAGVLTYNRESDNHRLNLTTILPVSQPPIEFPVKCEHCGKQATPSLDTTWIQELEKTPTFCCLQRQQLCETLLKQRVLFGGRWRHRNQTSVKDTPAKQTDEVLVQGRELKDHKKFVMDLSSGLGTQSEQRTYKDYSINLQAAATFSSSSQALIFQLSCAPAKGFWTVHSSSTTENCLKIKEEEEQVSLPFCDHEPIHFGICHHQKESGFLQKYYSDGVRFLTVFPDGSAEVFYPSGHLALIVVVTERNGRVCIVYDDSGAPKQPIRAVFQSDGRAACYHSNGNIWLVVNKSGGQCLNDAGARTCGWSWGSLSVTPTPLHPIFLSLNKAIGVRVLGNKQVFVSFLARGQQAKLSVGACCAQCEYKTPTSRSSASKEELLVSAAKIRINQAVQHLHQNLMKTSHHQPPTTTVAPRLQAAAQRILDNSADVVMSESDRAFIHRCLKDCLMCLQ</sequence>
<organism evidence="2 3">
    <name type="scientific">Amphiprion ocellaris</name>
    <name type="common">Clown anemonefish</name>
    <dbReference type="NCBI Taxonomy" id="80972"/>
    <lineage>
        <taxon>Eukaryota</taxon>
        <taxon>Metazoa</taxon>
        <taxon>Chordata</taxon>
        <taxon>Craniata</taxon>
        <taxon>Vertebrata</taxon>
        <taxon>Euteleostomi</taxon>
        <taxon>Actinopterygii</taxon>
        <taxon>Neopterygii</taxon>
        <taxon>Teleostei</taxon>
        <taxon>Neoteleostei</taxon>
        <taxon>Acanthomorphata</taxon>
        <taxon>Ovalentaria</taxon>
        <taxon>Pomacentridae</taxon>
        <taxon>Amphiprion</taxon>
    </lineage>
</organism>
<evidence type="ECO:0000313" key="3">
    <source>
        <dbReference type="Proteomes" id="UP001501940"/>
    </source>
</evidence>
<accession>A0A3Q1CQ08</accession>